<evidence type="ECO:0000259" key="2">
    <source>
        <dbReference type="Pfam" id="PF08044"/>
    </source>
</evidence>
<proteinExistence type="predicted"/>
<evidence type="ECO:0000313" key="3">
    <source>
        <dbReference type="EMBL" id="GHF78630.1"/>
    </source>
</evidence>
<dbReference type="Pfam" id="PF08044">
    <property type="entry name" value="DUF1707"/>
    <property type="match status" value="1"/>
</dbReference>
<reference evidence="3" key="1">
    <citation type="journal article" date="2014" name="Int. J. Syst. Evol. Microbiol.">
        <title>Complete genome sequence of Corynebacterium casei LMG S-19264T (=DSM 44701T), isolated from a smear-ripened cheese.</title>
        <authorList>
            <consortium name="US DOE Joint Genome Institute (JGI-PGF)"/>
            <person name="Walter F."/>
            <person name="Albersmeier A."/>
            <person name="Kalinowski J."/>
            <person name="Ruckert C."/>
        </authorList>
    </citation>
    <scope>NUCLEOTIDE SEQUENCE</scope>
    <source>
        <strain evidence="3">CGMCC 4.7679</strain>
    </source>
</reference>
<keyword evidence="1" id="KW-0472">Membrane</keyword>
<dbReference type="Proteomes" id="UP000658656">
    <property type="component" value="Unassembled WGS sequence"/>
</dbReference>
<dbReference type="AlphaFoldDB" id="A0A8H9IYQ8"/>
<feature type="domain" description="DUF1707" evidence="2">
    <location>
        <begin position="16"/>
        <end position="68"/>
    </location>
</feature>
<dbReference type="EMBL" id="BNAV01000012">
    <property type="protein sequence ID" value="GHF78630.1"/>
    <property type="molecule type" value="Genomic_DNA"/>
</dbReference>
<comment type="caution">
    <text evidence="3">The sequence shown here is derived from an EMBL/GenBank/DDBJ whole genome shotgun (WGS) entry which is preliminary data.</text>
</comment>
<gene>
    <name evidence="3" type="ORF">GCM10017566_61180</name>
</gene>
<keyword evidence="4" id="KW-1185">Reference proteome</keyword>
<dbReference type="InterPro" id="IPR012551">
    <property type="entry name" value="DUF1707_SHOCT-like"/>
</dbReference>
<sequence length="134" mass="14642">MIDDGTGRRIGDVADMRLSDAERDEAIETLSEHVRTGRLDIDEYGTRSAKVTAARMRSELVPLFEDLPEPRPRVLRAAPVAPGRPQPPARRFGVGAVPIAAIVAVLLFFTVARGIWLVFLIPLAVALVFGARSR</sequence>
<keyword evidence="1" id="KW-0812">Transmembrane</keyword>
<reference evidence="3" key="2">
    <citation type="submission" date="2020-09" db="EMBL/GenBank/DDBJ databases">
        <authorList>
            <person name="Sun Q."/>
            <person name="Zhou Y."/>
        </authorList>
    </citation>
    <scope>NUCLEOTIDE SEQUENCE</scope>
    <source>
        <strain evidence="3">CGMCC 4.7679</strain>
    </source>
</reference>
<feature type="transmembrane region" description="Helical" evidence="1">
    <location>
        <begin position="115"/>
        <end position="131"/>
    </location>
</feature>
<evidence type="ECO:0000313" key="4">
    <source>
        <dbReference type="Proteomes" id="UP000658656"/>
    </source>
</evidence>
<evidence type="ECO:0000256" key="1">
    <source>
        <dbReference type="SAM" id="Phobius"/>
    </source>
</evidence>
<organism evidence="3 4">
    <name type="scientific">Amycolatopsis bartoniae</name>
    <dbReference type="NCBI Taxonomy" id="941986"/>
    <lineage>
        <taxon>Bacteria</taxon>
        <taxon>Bacillati</taxon>
        <taxon>Actinomycetota</taxon>
        <taxon>Actinomycetes</taxon>
        <taxon>Pseudonocardiales</taxon>
        <taxon>Pseudonocardiaceae</taxon>
        <taxon>Amycolatopsis</taxon>
    </lineage>
</organism>
<keyword evidence="1" id="KW-1133">Transmembrane helix</keyword>
<accession>A0A8H9IYQ8</accession>
<protein>
    <recommendedName>
        <fullName evidence="2">DUF1707 domain-containing protein</fullName>
    </recommendedName>
</protein>
<feature type="transmembrane region" description="Helical" evidence="1">
    <location>
        <begin position="92"/>
        <end position="109"/>
    </location>
</feature>
<name>A0A8H9IYQ8_9PSEU</name>